<dbReference type="HOGENOM" id="CLU_1467478_0_0_6"/>
<organism evidence="4 5">
    <name type="scientific">Succinatimonas hippei (strain DSM 22608 / JCM 16073 / KCTC 15190 / YIT 12066)</name>
    <dbReference type="NCBI Taxonomy" id="762983"/>
    <lineage>
        <taxon>Bacteria</taxon>
        <taxon>Pseudomonadati</taxon>
        <taxon>Pseudomonadota</taxon>
        <taxon>Gammaproteobacteria</taxon>
        <taxon>Aeromonadales</taxon>
        <taxon>Succinivibrionaceae</taxon>
        <taxon>Succinatimonas</taxon>
    </lineage>
</organism>
<evidence type="ECO:0000256" key="2">
    <source>
        <dbReference type="SAM" id="Phobius"/>
    </source>
</evidence>
<keyword evidence="2" id="KW-1133">Transmembrane helix</keyword>
<feature type="chain" id="PRO_5003227184" evidence="3">
    <location>
        <begin position="25"/>
        <end position="184"/>
    </location>
</feature>
<keyword evidence="5" id="KW-1185">Reference proteome</keyword>
<dbReference type="Proteomes" id="UP000018458">
    <property type="component" value="Unassembled WGS sequence"/>
</dbReference>
<feature type="transmembrane region" description="Helical" evidence="2">
    <location>
        <begin position="120"/>
        <end position="148"/>
    </location>
</feature>
<protein>
    <submittedName>
        <fullName evidence="4">Uncharacterized protein</fullName>
    </submittedName>
</protein>
<name>E8LMP1_SUCHY</name>
<evidence type="ECO:0000256" key="3">
    <source>
        <dbReference type="SAM" id="SignalP"/>
    </source>
</evidence>
<accession>E8LMP1</accession>
<dbReference type="EMBL" id="AEVO01000143">
    <property type="protein sequence ID" value="EFY06225.1"/>
    <property type="molecule type" value="Genomic_DNA"/>
</dbReference>
<gene>
    <name evidence="4" type="ORF">HMPREF9444_02035</name>
</gene>
<dbReference type="RefSeq" id="WP_009144179.1">
    <property type="nucleotide sequence ID" value="NZ_GL831067.1"/>
</dbReference>
<keyword evidence="3" id="KW-0732">Signal</keyword>
<evidence type="ECO:0000313" key="5">
    <source>
        <dbReference type="Proteomes" id="UP000018458"/>
    </source>
</evidence>
<evidence type="ECO:0000313" key="4">
    <source>
        <dbReference type="EMBL" id="EFY06225.1"/>
    </source>
</evidence>
<feature type="signal peptide" evidence="3">
    <location>
        <begin position="1"/>
        <end position="24"/>
    </location>
</feature>
<reference evidence="4 5" key="1">
    <citation type="submission" date="2011-01" db="EMBL/GenBank/DDBJ databases">
        <authorList>
            <person name="Weinstock G."/>
            <person name="Sodergren E."/>
            <person name="Clifton S."/>
            <person name="Fulton L."/>
            <person name="Fulton B."/>
            <person name="Courtney L."/>
            <person name="Fronick C."/>
            <person name="Harrison M."/>
            <person name="Strong C."/>
            <person name="Farmer C."/>
            <person name="Delahaunty K."/>
            <person name="Markovic C."/>
            <person name="Hall O."/>
            <person name="Minx P."/>
            <person name="Tomlinson C."/>
            <person name="Mitreva M."/>
            <person name="Hou S."/>
            <person name="Chen J."/>
            <person name="Wollam A."/>
            <person name="Pepin K.H."/>
            <person name="Johnson M."/>
            <person name="Bhonagiri V."/>
            <person name="Zhang X."/>
            <person name="Suruliraj S."/>
            <person name="Warren W."/>
            <person name="Chinwalla A."/>
            <person name="Mardis E.R."/>
            <person name="Wilson R.K."/>
        </authorList>
    </citation>
    <scope>NUCLEOTIDE SEQUENCE [LARGE SCALE GENOMIC DNA]</scope>
    <source>
        <strain evidence="5">DSM 22608 / JCM 16073 / KCTC 15190 / YIT 12066</strain>
    </source>
</reference>
<feature type="region of interest" description="Disordered" evidence="1">
    <location>
        <begin position="159"/>
        <end position="184"/>
    </location>
</feature>
<comment type="caution">
    <text evidence="4">The sequence shown here is derived from an EMBL/GenBank/DDBJ whole genome shotgun (WGS) entry which is preliminary data.</text>
</comment>
<evidence type="ECO:0000256" key="1">
    <source>
        <dbReference type="SAM" id="MobiDB-lite"/>
    </source>
</evidence>
<sequence>MKKFSLFVKSLVLCLFLSFGAAHASTSVNISSIGVAVVNGFSDVAVSFVDDSLQARGFGGFGRANKGFSMNFGGKGKSAASTNASKNNTAANANKGTAANSAARAGLFGFLGGLGMMGMMMLGVGIFGGGFLLYVLAMMLIPVIAGFFKNKQNMQNQEIPTSSYSASDLFRKPNDEDEKGSRRF</sequence>
<keyword evidence="2" id="KW-0812">Transmembrane</keyword>
<feature type="compositionally biased region" description="Basic and acidic residues" evidence="1">
    <location>
        <begin position="169"/>
        <end position="184"/>
    </location>
</feature>
<dbReference type="AlphaFoldDB" id="E8LMP1"/>
<proteinExistence type="predicted"/>
<keyword evidence="2" id="KW-0472">Membrane</keyword>